<reference evidence="3" key="1">
    <citation type="journal article" date="2017" name="Genome Biol.">
        <title>Comparative genomics reveals high biological diversity and specific adaptations in the industrially and medically important fungal genus Aspergillus.</title>
        <authorList>
            <person name="de Vries R.P."/>
            <person name="Riley R."/>
            <person name="Wiebenga A."/>
            <person name="Aguilar-Osorio G."/>
            <person name="Amillis S."/>
            <person name="Uchima C.A."/>
            <person name="Anderluh G."/>
            <person name="Asadollahi M."/>
            <person name="Askin M."/>
            <person name="Barry K."/>
            <person name="Battaglia E."/>
            <person name="Bayram O."/>
            <person name="Benocci T."/>
            <person name="Braus-Stromeyer S.A."/>
            <person name="Caldana C."/>
            <person name="Canovas D."/>
            <person name="Cerqueira G.C."/>
            <person name="Chen F."/>
            <person name="Chen W."/>
            <person name="Choi C."/>
            <person name="Clum A."/>
            <person name="Dos Santos R.A."/>
            <person name="Damasio A.R."/>
            <person name="Diallinas G."/>
            <person name="Emri T."/>
            <person name="Fekete E."/>
            <person name="Flipphi M."/>
            <person name="Freyberg S."/>
            <person name="Gallo A."/>
            <person name="Gournas C."/>
            <person name="Habgood R."/>
            <person name="Hainaut M."/>
            <person name="Harispe M.L."/>
            <person name="Henrissat B."/>
            <person name="Hilden K.S."/>
            <person name="Hope R."/>
            <person name="Hossain A."/>
            <person name="Karabika E."/>
            <person name="Karaffa L."/>
            <person name="Karanyi Z."/>
            <person name="Krasevec N."/>
            <person name="Kuo A."/>
            <person name="Kusch H."/>
            <person name="LaButti K."/>
            <person name="Lagendijk E.L."/>
            <person name="Lapidus A."/>
            <person name="Levasseur A."/>
            <person name="Lindquist E."/>
            <person name="Lipzen A."/>
            <person name="Logrieco A.F."/>
            <person name="MacCabe A."/>
            <person name="Maekelae M.R."/>
            <person name="Malavazi I."/>
            <person name="Melin P."/>
            <person name="Meyer V."/>
            <person name="Mielnichuk N."/>
            <person name="Miskei M."/>
            <person name="Molnar A.P."/>
            <person name="Mule G."/>
            <person name="Ngan C.Y."/>
            <person name="Orejas M."/>
            <person name="Orosz E."/>
            <person name="Ouedraogo J.P."/>
            <person name="Overkamp K.M."/>
            <person name="Park H.-S."/>
            <person name="Perrone G."/>
            <person name="Piumi F."/>
            <person name="Punt P.J."/>
            <person name="Ram A.F."/>
            <person name="Ramon A."/>
            <person name="Rauscher S."/>
            <person name="Record E."/>
            <person name="Riano-Pachon D.M."/>
            <person name="Robert V."/>
            <person name="Roehrig J."/>
            <person name="Ruller R."/>
            <person name="Salamov A."/>
            <person name="Salih N.S."/>
            <person name="Samson R.A."/>
            <person name="Sandor E."/>
            <person name="Sanguinetti M."/>
            <person name="Schuetze T."/>
            <person name="Sepcic K."/>
            <person name="Shelest E."/>
            <person name="Sherlock G."/>
            <person name="Sophianopoulou V."/>
            <person name="Squina F.M."/>
            <person name="Sun H."/>
            <person name="Susca A."/>
            <person name="Todd R.B."/>
            <person name="Tsang A."/>
            <person name="Unkles S.E."/>
            <person name="van de Wiele N."/>
            <person name="van Rossen-Uffink D."/>
            <person name="Oliveira J.V."/>
            <person name="Vesth T.C."/>
            <person name="Visser J."/>
            <person name="Yu J.-H."/>
            <person name="Zhou M."/>
            <person name="Andersen M.R."/>
            <person name="Archer D.B."/>
            <person name="Baker S.E."/>
            <person name="Benoit I."/>
            <person name="Brakhage A.A."/>
            <person name="Braus G.H."/>
            <person name="Fischer R."/>
            <person name="Frisvad J.C."/>
            <person name="Goldman G.H."/>
            <person name="Houbraken J."/>
            <person name="Oakley B."/>
            <person name="Pocsi I."/>
            <person name="Scazzocchio C."/>
            <person name="Seiboth B."/>
            <person name="vanKuyk P.A."/>
            <person name="Wortman J."/>
            <person name="Dyer P.S."/>
            <person name="Grigoriev I.V."/>
        </authorList>
    </citation>
    <scope>NUCLEOTIDE SEQUENCE [LARGE SCALE GENOMIC DNA]</scope>
    <source>
        <strain evidence="3">CBS 583.65</strain>
    </source>
</reference>
<dbReference type="RefSeq" id="XP_040672767.1">
    <property type="nucleotide sequence ID" value="XM_040816323.1"/>
</dbReference>
<dbReference type="Proteomes" id="UP000184073">
    <property type="component" value="Unassembled WGS sequence"/>
</dbReference>
<feature type="region of interest" description="Disordered" evidence="1">
    <location>
        <begin position="1"/>
        <end position="20"/>
    </location>
</feature>
<proteinExistence type="predicted"/>
<keyword evidence="3" id="KW-1185">Reference proteome</keyword>
<dbReference type="EMBL" id="KV878136">
    <property type="protein sequence ID" value="OJJ07005.1"/>
    <property type="molecule type" value="Genomic_DNA"/>
</dbReference>
<protein>
    <submittedName>
        <fullName evidence="2">Uncharacterized protein</fullName>
    </submittedName>
</protein>
<evidence type="ECO:0000313" key="3">
    <source>
        <dbReference type="Proteomes" id="UP000184073"/>
    </source>
</evidence>
<organism evidence="2 3">
    <name type="scientific">Aspergillus versicolor CBS 583.65</name>
    <dbReference type="NCBI Taxonomy" id="1036611"/>
    <lineage>
        <taxon>Eukaryota</taxon>
        <taxon>Fungi</taxon>
        <taxon>Dikarya</taxon>
        <taxon>Ascomycota</taxon>
        <taxon>Pezizomycotina</taxon>
        <taxon>Eurotiomycetes</taxon>
        <taxon>Eurotiomycetidae</taxon>
        <taxon>Eurotiales</taxon>
        <taxon>Aspergillaceae</taxon>
        <taxon>Aspergillus</taxon>
        <taxon>Aspergillus subgen. Nidulantes</taxon>
    </lineage>
</organism>
<dbReference type="AlphaFoldDB" id="A0A1L9PZT8"/>
<dbReference type="VEuPathDB" id="FungiDB:ASPVEDRAFT_75998"/>
<accession>A0A1L9PZT8</accession>
<feature type="compositionally biased region" description="Polar residues" evidence="1">
    <location>
        <begin position="1"/>
        <end position="12"/>
    </location>
</feature>
<dbReference type="OrthoDB" id="76567at2759"/>
<gene>
    <name evidence="2" type="ORF">ASPVEDRAFT_75998</name>
</gene>
<dbReference type="GeneID" id="63731834"/>
<evidence type="ECO:0000313" key="2">
    <source>
        <dbReference type="EMBL" id="OJJ07005.1"/>
    </source>
</evidence>
<evidence type="ECO:0000256" key="1">
    <source>
        <dbReference type="SAM" id="MobiDB-lite"/>
    </source>
</evidence>
<name>A0A1L9PZT8_ASPVE</name>
<sequence length="304" mass="33330">MGSLASAVSQDATTNTTPTVETSVKAMPFASSLPAGTPTAVGSTACGIKKYITLQLELHTTCYVHFTDVPPAIVRRSDDHPIEIFGVKGARIYYDEGARDLIVKLVEKPHEVAHGAFTKKLLGQTWAMNLDSELSLDGATRVTSRGISKEPDASFSPWTLPPGRSRQWPAVVVECGYSESTNHLRAMANLWIRNSNGDVKVAIIILIERPREKIVLEKWVPRQTARSMGPSLRTRGQYARCEQEIVITRNEDESAAISGAPLVIHFEEMFLRPLVPPGEHDFVIAGADLESIAREIWSAIACLV</sequence>